<dbReference type="Proteomes" id="UP001250698">
    <property type="component" value="Unassembled WGS sequence"/>
</dbReference>
<reference evidence="2 3" key="1">
    <citation type="submission" date="2023-10" db="EMBL/GenBank/DDBJ databases">
        <title>Hymenobacter endophyticus sp. nov., an isolate from the leaf tissues of wheat.</title>
        <authorList>
            <person name="Dai Y."/>
        </authorList>
    </citation>
    <scope>NUCLEOTIDE SEQUENCE [LARGE SCALE GENOMIC DNA]</scope>
    <source>
        <strain evidence="2 3">ZK17L-C2</strain>
    </source>
</reference>
<keyword evidence="1" id="KW-0732">Signal</keyword>
<name>A0ABU3TFQ2_9BACT</name>
<organism evidence="2 3">
    <name type="scientific">Hymenobacter endophyticus</name>
    <dbReference type="NCBI Taxonomy" id="3076335"/>
    <lineage>
        <taxon>Bacteria</taxon>
        <taxon>Pseudomonadati</taxon>
        <taxon>Bacteroidota</taxon>
        <taxon>Cytophagia</taxon>
        <taxon>Cytophagales</taxon>
        <taxon>Hymenobacteraceae</taxon>
        <taxon>Hymenobacter</taxon>
    </lineage>
</organism>
<evidence type="ECO:0008006" key="4">
    <source>
        <dbReference type="Google" id="ProtNLM"/>
    </source>
</evidence>
<protein>
    <recommendedName>
        <fullName evidence="4">OmpH family outer membrane protein</fullName>
    </recommendedName>
</protein>
<comment type="caution">
    <text evidence="2">The sequence shown here is derived from an EMBL/GenBank/DDBJ whole genome shotgun (WGS) entry which is preliminary data.</text>
</comment>
<gene>
    <name evidence="2" type="ORF">ROI90_07305</name>
</gene>
<keyword evidence="3" id="KW-1185">Reference proteome</keyword>
<evidence type="ECO:0000313" key="3">
    <source>
        <dbReference type="Proteomes" id="UP001250698"/>
    </source>
</evidence>
<feature type="chain" id="PRO_5047376256" description="OmpH family outer membrane protein" evidence="1">
    <location>
        <begin position="25"/>
        <end position="121"/>
    </location>
</feature>
<proteinExistence type="predicted"/>
<dbReference type="EMBL" id="JAWDJT010000003">
    <property type="protein sequence ID" value="MDU0370194.1"/>
    <property type="molecule type" value="Genomic_DNA"/>
</dbReference>
<feature type="signal peptide" evidence="1">
    <location>
        <begin position="1"/>
        <end position="24"/>
    </location>
</feature>
<sequence>MKKVFASIVCLALFTAGYIQPAAAGDGTTKTAVRATEMTRRMAEQTKLTEGQYVKVRALNMRLLTEMAELRRQLSNDTTKLDEAVAETQLRYEWDLANILRPKQMVAYDEMKSNFTAVNMR</sequence>
<dbReference type="RefSeq" id="WP_315997676.1">
    <property type="nucleotide sequence ID" value="NZ_JAWDJT010000003.1"/>
</dbReference>
<evidence type="ECO:0000313" key="2">
    <source>
        <dbReference type="EMBL" id="MDU0370194.1"/>
    </source>
</evidence>
<accession>A0ABU3TFQ2</accession>
<evidence type="ECO:0000256" key="1">
    <source>
        <dbReference type="SAM" id="SignalP"/>
    </source>
</evidence>